<dbReference type="eggNOG" id="COG1396">
    <property type="taxonomic scope" value="Bacteria"/>
</dbReference>
<dbReference type="GO" id="GO:0003677">
    <property type="term" value="F:DNA binding"/>
    <property type="evidence" value="ECO:0007669"/>
    <property type="project" value="UniProtKB-KW"/>
</dbReference>
<evidence type="ECO:0000259" key="1">
    <source>
        <dbReference type="PROSITE" id="PS50943"/>
    </source>
</evidence>
<protein>
    <submittedName>
        <fullName evidence="2">DNA-binding helix-turn-helix protein</fullName>
    </submittedName>
</protein>
<dbReference type="STRING" id="411467.BACCAP_02600"/>
<organism evidence="2 3">
    <name type="scientific">Pseudoflavonifractor capillosus ATCC 29799</name>
    <dbReference type="NCBI Taxonomy" id="411467"/>
    <lineage>
        <taxon>Bacteria</taxon>
        <taxon>Bacillati</taxon>
        <taxon>Bacillota</taxon>
        <taxon>Clostridia</taxon>
        <taxon>Eubacteriales</taxon>
        <taxon>Oscillospiraceae</taxon>
        <taxon>Pseudoflavonifractor</taxon>
    </lineage>
</organism>
<gene>
    <name evidence="2" type="ORF">BACCAP_02600</name>
</gene>
<dbReference type="CDD" id="cd00093">
    <property type="entry name" value="HTH_XRE"/>
    <property type="match status" value="1"/>
</dbReference>
<comment type="caution">
    <text evidence="2">The sequence shown here is derived from an EMBL/GenBank/DDBJ whole genome shotgun (WGS) entry which is preliminary data.</text>
</comment>
<evidence type="ECO:0000313" key="3">
    <source>
        <dbReference type="Proteomes" id="UP000003639"/>
    </source>
</evidence>
<dbReference type="SUPFAM" id="SSF47413">
    <property type="entry name" value="lambda repressor-like DNA-binding domains"/>
    <property type="match status" value="1"/>
</dbReference>
<dbReference type="SMART" id="SM00530">
    <property type="entry name" value="HTH_XRE"/>
    <property type="match status" value="1"/>
</dbReference>
<reference evidence="2 3" key="1">
    <citation type="submission" date="2007-04" db="EMBL/GenBank/DDBJ databases">
        <authorList>
            <person name="Fulton L."/>
            <person name="Clifton S."/>
            <person name="Fulton B."/>
            <person name="Xu J."/>
            <person name="Minx P."/>
            <person name="Pepin K.H."/>
            <person name="Johnson M."/>
            <person name="Thiruvilangam P."/>
            <person name="Bhonagiri V."/>
            <person name="Nash W.E."/>
            <person name="Mardis E.R."/>
            <person name="Wilson R.K."/>
        </authorList>
    </citation>
    <scope>NUCLEOTIDE SEQUENCE [LARGE SCALE GENOMIC DNA]</scope>
    <source>
        <strain evidence="2 3">ATCC 29799</strain>
    </source>
</reference>
<dbReference type="Gene3D" id="1.10.260.40">
    <property type="entry name" value="lambda repressor-like DNA-binding domains"/>
    <property type="match status" value="1"/>
</dbReference>
<accession>A6NWK6</accession>
<reference evidence="2 3" key="2">
    <citation type="submission" date="2007-06" db="EMBL/GenBank/DDBJ databases">
        <title>Draft genome sequence of Pseudoflavonifractor capillosus ATCC 29799.</title>
        <authorList>
            <person name="Sudarsanam P."/>
            <person name="Ley R."/>
            <person name="Guruge J."/>
            <person name="Turnbaugh P.J."/>
            <person name="Mahowald M."/>
            <person name="Liep D."/>
            <person name="Gordon J."/>
        </authorList>
    </citation>
    <scope>NUCLEOTIDE SEQUENCE [LARGE SCALE GENOMIC DNA]</scope>
    <source>
        <strain evidence="2 3">ATCC 29799</strain>
    </source>
</reference>
<dbReference type="InterPro" id="IPR001387">
    <property type="entry name" value="Cro/C1-type_HTH"/>
</dbReference>
<dbReference type="Proteomes" id="UP000003639">
    <property type="component" value="Unassembled WGS sequence"/>
</dbReference>
<dbReference type="PROSITE" id="PS50943">
    <property type="entry name" value="HTH_CROC1"/>
    <property type="match status" value="1"/>
</dbReference>
<name>A6NWK6_9FIRM</name>
<dbReference type="EMBL" id="AAXG02000016">
    <property type="protein sequence ID" value="EDM99543.1"/>
    <property type="molecule type" value="Genomic_DNA"/>
</dbReference>
<feature type="domain" description="HTH cro/C1-type" evidence="1">
    <location>
        <begin position="3"/>
        <end position="57"/>
    </location>
</feature>
<sequence>MQLRAERERLGYTRDQAAERADITSRYLAAIELGEKIPKADVLVKLIRGMGASANTVIYASQQEADDECERLARLFLQCTPRERKLIAAIIDTILDQHRQEDTPDEKA</sequence>
<dbReference type="Pfam" id="PF01381">
    <property type="entry name" value="HTH_3"/>
    <property type="match status" value="1"/>
</dbReference>
<evidence type="ECO:0000313" key="2">
    <source>
        <dbReference type="EMBL" id="EDM99543.1"/>
    </source>
</evidence>
<keyword evidence="2" id="KW-0238">DNA-binding</keyword>
<keyword evidence="3" id="KW-1185">Reference proteome</keyword>
<proteinExistence type="predicted"/>
<dbReference type="AlphaFoldDB" id="A6NWK6"/>
<dbReference type="InterPro" id="IPR010982">
    <property type="entry name" value="Lambda_DNA-bd_dom_sf"/>
</dbReference>